<evidence type="ECO:0000256" key="1">
    <source>
        <dbReference type="SAM" id="MobiDB-lite"/>
    </source>
</evidence>
<dbReference type="EMBL" id="ML993611">
    <property type="protein sequence ID" value="KAF2162954.1"/>
    <property type="molecule type" value="Genomic_DNA"/>
</dbReference>
<dbReference type="Proteomes" id="UP000799537">
    <property type="component" value="Unassembled WGS sequence"/>
</dbReference>
<evidence type="ECO:0008006" key="4">
    <source>
        <dbReference type="Google" id="ProtNLM"/>
    </source>
</evidence>
<dbReference type="AlphaFoldDB" id="A0A6A6C762"/>
<dbReference type="RefSeq" id="XP_033663843.1">
    <property type="nucleotide sequence ID" value="XM_033808280.1"/>
</dbReference>
<gene>
    <name evidence="2" type="ORF">M409DRAFT_26806</name>
</gene>
<evidence type="ECO:0000313" key="2">
    <source>
        <dbReference type="EMBL" id="KAF2162954.1"/>
    </source>
</evidence>
<dbReference type="GeneID" id="54561552"/>
<sequence length="386" mass="42806">MPKPTASSPPAALSPGALKALIETLAVRMSLHKSLRSWQTARESQASDRSKMVAFRRYIFWLWLYTMSQHFAHFHNAPPSIREDRSIRDAVTALGVLKSEALAEWWVPEDTEAELETILSTGREVDGRLSAWWQKTRPVSCDLSAEDSRGGNTSMAFHYCFSRFCISLYMTNLIHSADLRGSRPQTAPESSPEEHPHPPSLTITKGLQKSLDAALACCKSFLSQTPFSADRARYIPDNGFAMITYVAWFLLEAVCLLPESSVLQKSELVDTARRISELLSDLAADGAHAAKVYSGRLEAKISAVDGLHEALRRGASSRLEVVAIEELGTRSNPLQPDILATPSTPSPIVISPAADRGVVLEHTERELTQACDLEQWDSFLDLSWKW</sequence>
<feature type="region of interest" description="Disordered" evidence="1">
    <location>
        <begin position="180"/>
        <end position="203"/>
    </location>
</feature>
<keyword evidence="3" id="KW-1185">Reference proteome</keyword>
<organism evidence="2 3">
    <name type="scientific">Zasmidium cellare ATCC 36951</name>
    <dbReference type="NCBI Taxonomy" id="1080233"/>
    <lineage>
        <taxon>Eukaryota</taxon>
        <taxon>Fungi</taxon>
        <taxon>Dikarya</taxon>
        <taxon>Ascomycota</taxon>
        <taxon>Pezizomycotina</taxon>
        <taxon>Dothideomycetes</taxon>
        <taxon>Dothideomycetidae</taxon>
        <taxon>Mycosphaerellales</taxon>
        <taxon>Mycosphaerellaceae</taxon>
        <taxon>Zasmidium</taxon>
    </lineage>
</organism>
<accession>A0A6A6C762</accession>
<dbReference type="OrthoDB" id="39175at2759"/>
<reference evidence="2" key="1">
    <citation type="journal article" date="2020" name="Stud. Mycol.">
        <title>101 Dothideomycetes genomes: a test case for predicting lifestyles and emergence of pathogens.</title>
        <authorList>
            <person name="Haridas S."/>
            <person name="Albert R."/>
            <person name="Binder M."/>
            <person name="Bloem J."/>
            <person name="Labutti K."/>
            <person name="Salamov A."/>
            <person name="Andreopoulos B."/>
            <person name="Baker S."/>
            <person name="Barry K."/>
            <person name="Bills G."/>
            <person name="Bluhm B."/>
            <person name="Cannon C."/>
            <person name="Castanera R."/>
            <person name="Culley D."/>
            <person name="Daum C."/>
            <person name="Ezra D."/>
            <person name="Gonzalez J."/>
            <person name="Henrissat B."/>
            <person name="Kuo A."/>
            <person name="Liang C."/>
            <person name="Lipzen A."/>
            <person name="Lutzoni F."/>
            <person name="Magnuson J."/>
            <person name="Mondo S."/>
            <person name="Nolan M."/>
            <person name="Ohm R."/>
            <person name="Pangilinan J."/>
            <person name="Park H.-J."/>
            <person name="Ramirez L."/>
            <person name="Alfaro M."/>
            <person name="Sun H."/>
            <person name="Tritt A."/>
            <person name="Yoshinaga Y."/>
            <person name="Zwiers L.-H."/>
            <person name="Turgeon B."/>
            <person name="Goodwin S."/>
            <person name="Spatafora J."/>
            <person name="Crous P."/>
            <person name="Grigoriev I."/>
        </authorList>
    </citation>
    <scope>NUCLEOTIDE SEQUENCE</scope>
    <source>
        <strain evidence="2">ATCC 36951</strain>
    </source>
</reference>
<proteinExistence type="predicted"/>
<name>A0A6A6C762_ZASCE</name>
<protein>
    <recommendedName>
        <fullName evidence="4">Transcription factor domain-containing protein</fullName>
    </recommendedName>
</protein>
<evidence type="ECO:0000313" key="3">
    <source>
        <dbReference type="Proteomes" id="UP000799537"/>
    </source>
</evidence>